<evidence type="ECO:0000313" key="2">
    <source>
        <dbReference type="EMBL" id="GIX72349.1"/>
    </source>
</evidence>
<evidence type="ECO:0000313" key="3">
    <source>
        <dbReference type="Proteomes" id="UP001054945"/>
    </source>
</evidence>
<organism evidence="2 3">
    <name type="scientific">Caerostris extrusa</name>
    <name type="common">Bark spider</name>
    <name type="synonym">Caerostris bankana</name>
    <dbReference type="NCBI Taxonomy" id="172846"/>
    <lineage>
        <taxon>Eukaryota</taxon>
        <taxon>Metazoa</taxon>
        <taxon>Ecdysozoa</taxon>
        <taxon>Arthropoda</taxon>
        <taxon>Chelicerata</taxon>
        <taxon>Arachnida</taxon>
        <taxon>Araneae</taxon>
        <taxon>Araneomorphae</taxon>
        <taxon>Entelegynae</taxon>
        <taxon>Araneoidea</taxon>
        <taxon>Araneidae</taxon>
        <taxon>Caerostris</taxon>
    </lineage>
</organism>
<dbReference type="Proteomes" id="UP001054945">
    <property type="component" value="Unassembled WGS sequence"/>
</dbReference>
<feature type="region of interest" description="Disordered" evidence="1">
    <location>
        <begin position="50"/>
        <end position="79"/>
    </location>
</feature>
<name>A0AAV4MK66_CAEEX</name>
<protein>
    <submittedName>
        <fullName evidence="2">Uncharacterized protein</fullName>
    </submittedName>
</protein>
<proteinExistence type="predicted"/>
<dbReference type="EMBL" id="BPLR01002306">
    <property type="protein sequence ID" value="GIX72349.1"/>
    <property type="molecule type" value="Genomic_DNA"/>
</dbReference>
<reference evidence="2 3" key="1">
    <citation type="submission" date="2021-06" db="EMBL/GenBank/DDBJ databases">
        <title>Caerostris extrusa draft genome.</title>
        <authorList>
            <person name="Kono N."/>
            <person name="Arakawa K."/>
        </authorList>
    </citation>
    <scope>NUCLEOTIDE SEQUENCE [LARGE SCALE GENOMIC DNA]</scope>
</reference>
<accession>A0AAV4MK66</accession>
<evidence type="ECO:0000256" key="1">
    <source>
        <dbReference type="SAM" id="MobiDB-lite"/>
    </source>
</evidence>
<gene>
    <name evidence="2" type="ORF">CEXT_368581</name>
</gene>
<comment type="caution">
    <text evidence="2">The sequence shown here is derived from an EMBL/GenBank/DDBJ whole genome shotgun (WGS) entry which is preliminary data.</text>
</comment>
<sequence length="79" mass="8560">MQEISPGESAPFEDQHLQSWESFPGICALFTTPLYLLAFSNSCPMPIAKSFRQAEHQGNPGLGQSVQPGNHPPGHMPSP</sequence>
<dbReference type="AlphaFoldDB" id="A0AAV4MK66"/>
<keyword evidence="3" id="KW-1185">Reference proteome</keyword>
<feature type="compositionally biased region" description="Pro residues" evidence="1">
    <location>
        <begin position="70"/>
        <end position="79"/>
    </location>
</feature>